<evidence type="ECO:0000313" key="1">
    <source>
        <dbReference type="EMBL" id="NMF93945.1"/>
    </source>
</evidence>
<dbReference type="Proteomes" id="UP000601990">
    <property type="component" value="Unassembled WGS sequence"/>
</dbReference>
<name>A0ABX1N3V0_9RHOO</name>
<accession>A0ABX1N3V0</accession>
<organism evidence="1 2">
    <name type="scientific">Aromatoleum buckelii</name>
    <dbReference type="NCBI Taxonomy" id="200254"/>
    <lineage>
        <taxon>Bacteria</taxon>
        <taxon>Pseudomonadati</taxon>
        <taxon>Pseudomonadota</taxon>
        <taxon>Betaproteobacteria</taxon>
        <taxon>Rhodocyclales</taxon>
        <taxon>Rhodocyclaceae</taxon>
        <taxon>Aromatoleum</taxon>
    </lineage>
</organism>
<gene>
    <name evidence="1" type="ORF">GO608_11455</name>
</gene>
<sequence>MPVIVPNVIGMSSLAAVAALGAVKLRHLGKLPFLATGDGTAATQDPPAGAEAPPFTVVTVSYPSPLGPMPDQNIEGPTLPAGTYDGEITRVSVGNPFGSGQGAWISFVTDMEDSPVEFDAALYFDHALHPAPVPDRIEWMRRGAMLGMAQRAFTHSHRVRLGISQQLFVHAIDILRT</sequence>
<protein>
    <submittedName>
        <fullName evidence="1">PASTA domain-containing protein</fullName>
    </submittedName>
</protein>
<reference evidence="1" key="1">
    <citation type="submission" date="2019-12" db="EMBL/GenBank/DDBJ databases">
        <title>Comparative genomics gives insights into the taxonomy of the Azoarcus-Aromatoleum group and reveals separate origins of nif in the plant-associated Azoarcus and non-plant-associated Aromatoleum sub-groups.</title>
        <authorList>
            <person name="Lafos M."/>
            <person name="Maluk M."/>
            <person name="Batista M."/>
            <person name="Junghare M."/>
            <person name="Carmona M."/>
            <person name="Faoro H."/>
            <person name="Cruz L.M."/>
            <person name="Battistoni F."/>
            <person name="De Souza E."/>
            <person name="Pedrosa F."/>
            <person name="Chen W.-M."/>
            <person name="Poole P.S."/>
            <person name="Dixon R.A."/>
            <person name="James E.K."/>
        </authorList>
    </citation>
    <scope>NUCLEOTIDE SEQUENCE</scope>
    <source>
        <strain evidence="1">U120</strain>
    </source>
</reference>
<dbReference type="RefSeq" id="WP_169199193.1">
    <property type="nucleotide sequence ID" value="NZ_WTVH02000009.1"/>
</dbReference>
<evidence type="ECO:0000313" key="2">
    <source>
        <dbReference type="Proteomes" id="UP000601990"/>
    </source>
</evidence>
<comment type="caution">
    <text evidence="1">The sequence shown here is derived from an EMBL/GenBank/DDBJ whole genome shotgun (WGS) entry which is preliminary data.</text>
</comment>
<keyword evidence="2" id="KW-1185">Reference proteome</keyword>
<proteinExistence type="predicted"/>
<dbReference type="EMBL" id="WTVH01000021">
    <property type="protein sequence ID" value="NMF93945.1"/>
    <property type="molecule type" value="Genomic_DNA"/>
</dbReference>